<name>A0A0W0R167_9GAMM</name>
<sequence length="389" mass="43500">MQLKSLISQLSILVVSILLLHNSVNAQEWQEPQDSPGWNPQSFTKLANSAPPKKIALLLPLSGPLEGPGNAVREGFLAAANKAKAKIGVQYYDTTNKNISEIYNQAIEEGAECIVGPLLKPEVNAIAQLPHPVPTLLLNEAPIVGQDNVFQFGLSLTLEAKQVASKAKADGHTNALVIVPTGVWGEEIAKSFQETWEQENGFVVDTLHYSQQDDLNNTIKTFLRVKASEEREKKIKQLLGLHIETQPRRRQDFDVIFLLAYPSKARQIMPMLKYYYAGDIPVYATSTVYAGNPNALRDKDLDGIIFCDMPWVFSNHTTTRNWPEQFNSYNRLYALGMDSYTLATQLSQLITYPEMELPRKSGVLGLNANQQITRRLMWGQFRAGNVKTV</sequence>
<dbReference type="RefSeq" id="WP_058463162.1">
    <property type="nucleotide sequence ID" value="NZ_CAAAHS010000001.1"/>
</dbReference>
<dbReference type="Gene3D" id="3.40.50.2300">
    <property type="match status" value="2"/>
</dbReference>
<dbReference type="PATRIC" id="fig|45056.6.peg.2188"/>
<dbReference type="OrthoDB" id="6708821at2"/>
<dbReference type="Proteomes" id="UP000054859">
    <property type="component" value="Unassembled WGS sequence"/>
</dbReference>
<geneLocation type="plasmid" evidence="4 6">
    <name>26</name>
</geneLocation>
<evidence type="ECO:0000256" key="1">
    <source>
        <dbReference type="ARBA" id="ARBA00023136"/>
    </source>
</evidence>
<dbReference type="STRING" id="45056.Lade_2116"/>
<dbReference type="PANTHER" id="PTHR38038">
    <property type="entry name" value="PENICILLIN-BINDING PROTEIN ACTIVATOR LPOA"/>
    <property type="match status" value="1"/>
</dbReference>
<reference evidence="3 5" key="1">
    <citation type="submission" date="2015-11" db="EMBL/GenBank/DDBJ databases">
        <title>Identification of large and diverse effector repertoires of 38 Legionella species.</title>
        <authorList>
            <person name="Burstein D."/>
            <person name="Amaro F."/>
            <person name="Zusman T."/>
            <person name="Lifshitz Z."/>
            <person name="Cohen O."/>
            <person name="Gilbert J.A."/>
            <person name="Pupko T."/>
            <person name="Shuman H.A."/>
            <person name="Segal G."/>
        </authorList>
    </citation>
    <scope>NUCLEOTIDE SEQUENCE [LARGE SCALE GENOMIC DNA]</scope>
    <source>
        <strain evidence="3 5">1762-AUS-E</strain>
    </source>
</reference>
<keyword evidence="1" id="KW-0472">Membrane</keyword>
<accession>A0A0W0R167</accession>
<keyword evidence="4" id="KW-0614">Plasmid</keyword>
<proteinExistence type="predicted"/>
<dbReference type="SUPFAM" id="SSF53822">
    <property type="entry name" value="Periplasmic binding protein-like I"/>
    <property type="match status" value="1"/>
</dbReference>
<evidence type="ECO:0000313" key="5">
    <source>
        <dbReference type="Proteomes" id="UP000054859"/>
    </source>
</evidence>
<keyword evidence="2" id="KW-0732">Signal</keyword>
<organism evidence="3 5">
    <name type="scientific">Legionella adelaidensis</name>
    <dbReference type="NCBI Taxonomy" id="45056"/>
    <lineage>
        <taxon>Bacteria</taxon>
        <taxon>Pseudomonadati</taxon>
        <taxon>Pseudomonadota</taxon>
        <taxon>Gammaproteobacteria</taxon>
        <taxon>Legionellales</taxon>
        <taxon>Legionellaceae</taxon>
        <taxon>Legionella</taxon>
    </lineage>
</organism>
<protein>
    <submittedName>
        <fullName evidence="3">Lipoprotein</fullName>
    </submittedName>
</protein>
<evidence type="ECO:0000313" key="6">
    <source>
        <dbReference type="Proteomes" id="UP000281170"/>
    </source>
</evidence>
<dbReference type="Pfam" id="PF04348">
    <property type="entry name" value="LppC"/>
    <property type="match status" value="1"/>
</dbReference>
<dbReference type="InterPro" id="IPR028082">
    <property type="entry name" value="Peripla_BP_I"/>
</dbReference>
<dbReference type="EMBL" id="LR134435">
    <property type="protein sequence ID" value="VEH86188.1"/>
    <property type="molecule type" value="Genomic_DNA"/>
</dbReference>
<evidence type="ECO:0000313" key="3">
    <source>
        <dbReference type="EMBL" id="KTC64822.1"/>
    </source>
</evidence>
<dbReference type="GO" id="GO:0031241">
    <property type="term" value="C:periplasmic side of cell outer membrane"/>
    <property type="evidence" value="ECO:0007669"/>
    <property type="project" value="TreeGrafter"/>
</dbReference>
<dbReference type="AlphaFoldDB" id="A0A0W0R167"/>
<dbReference type="GO" id="GO:0030234">
    <property type="term" value="F:enzyme regulator activity"/>
    <property type="evidence" value="ECO:0007669"/>
    <property type="project" value="TreeGrafter"/>
</dbReference>
<gene>
    <name evidence="4" type="primary">lpoA</name>
    <name evidence="3" type="ORF">Lade_2116</name>
    <name evidence="4" type="ORF">NCTC12735_01836</name>
</gene>
<dbReference type="InterPro" id="IPR007443">
    <property type="entry name" value="LpoA"/>
</dbReference>
<reference evidence="4 6" key="2">
    <citation type="submission" date="2018-12" db="EMBL/GenBank/DDBJ databases">
        <authorList>
            <consortium name="Pathogen Informatics"/>
        </authorList>
    </citation>
    <scope>NUCLEOTIDE SEQUENCE [LARGE SCALE GENOMIC DNA]</scope>
    <source>
        <strain evidence="4 6">NCTC12735</strain>
        <plasmid evidence="6">26</plasmid>
    </source>
</reference>
<dbReference type="CDD" id="cd06339">
    <property type="entry name" value="PBP1_YraM_LppC_lipoprotein-like"/>
    <property type="match status" value="1"/>
</dbReference>
<dbReference type="KEGG" id="ladl:NCTC12735_01836"/>
<feature type="signal peptide" evidence="2">
    <location>
        <begin position="1"/>
        <end position="26"/>
    </location>
</feature>
<dbReference type="Proteomes" id="UP000281170">
    <property type="component" value="Plasmid 26"/>
</dbReference>
<dbReference type="EMBL" id="LNKA01000019">
    <property type="protein sequence ID" value="KTC64822.1"/>
    <property type="molecule type" value="Genomic_DNA"/>
</dbReference>
<evidence type="ECO:0000256" key="2">
    <source>
        <dbReference type="SAM" id="SignalP"/>
    </source>
</evidence>
<keyword evidence="3" id="KW-0449">Lipoprotein</keyword>
<evidence type="ECO:0000313" key="4">
    <source>
        <dbReference type="EMBL" id="VEH86188.1"/>
    </source>
</evidence>
<feature type="chain" id="PRO_5036002919" evidence="2">
    <location>
        <begin position="27"/>
        <end position="389"/>
    </location>
</feature>
<dbReference type="GO" id="GO:0009252">
    <property type="term" value="P:peptidoglycan biosynthetic process"/>
    <property type="evidence" value="ECO:0007669"/>
    <property type="project" value="TreeGrafter"/>
</dbReference>
<dbReference type="PANTHER" id="PTHR38038:SF1">
    <property type="entry name" value="PENICILLIN-BINDING PROTEIN ACTIVATOR LPOA"/>
    <property type="match status" value="1"/>
</dbReference>
<keyword evidence="5" id="KW-1185">Reference proteome</keyword>